<dbReference type="PANTHER" id="PTHR46720">
    <property type="entry name" value="HYDROXYLASE, PUTATIVE (AFU_ORTHOLOGUE AFUA_3G01460)-RELATED"/>
    <property type="match status" value="1"/>
</dbReference>
<accession>A0A814DZ71</accession>
<evidence type="ECO:0000313" key="5">
    <source>
        <dbReference type="EMBL" id="CAF0955197.1"/>
    </source>
</evidence>
<reference evidence="6" key="1">
    <citation type="submission" date="2021-02" db="EMBL/GenBank/DDBJ databases">
        <authorList>
            <person name="Nowell W R."/>
        </authorList>
    </citation>
    <scope>NUCLEOTIDE SEQUENCE</scope>
</reference>
<evidence type="ECO:0000313" key="6">
    <source>
        <dbReference type="EMBL" id="CAF0960225.1"/>
    </source>
</evidence>
<dbReference type="AlphaFoldDB" id="A0A814DZ71"/>
<dbReference type="Proteomes" id="UP000663832">
    <property type="component" value="Unassembled WGS sequence"/>
</dbReference>
<protein>
    <submittedName>
        <fullName evidence="6">Uncharacterized protein</fullName>
    </submittedName>
</protein>
<keyword evidence="1" id="KW-0285">Flavoprotein</keyword>
<evidence type="ECO:0000256" key="3">
    <source>
        <dbReference type="ARBA" id="ARBA00023002"/>
    </source>
</evidence>
<evidence type="ECO:0000313" key="7">
    <source>
        <dbReference type="Proteomes" id="UP000663832"/>
    </source>
</evidence>
<evidence type="ECO:0000313" key="8">
    <source>
        <dbReference type="Proteomes" id="UP000663877"/>
    </source>
</evidence>
<dbReference type="SUPFAM" id="SSF51905">
    <property type="entry name" value="FAD/NAD(P)-binding domain"/>
    <property type="match status" value="1"/>
</dbReference>
<dbReference type="GO" id="GO:0016491">
    <property type="term" value="F:oxidoreductase activity"/>
    <property type="evidence" value="ECO:0007669"/>
    <property type="project" value="UniProtKB-KW"/>
</dbReference>
<dbReference type="InterPro" id="IPR051104">
    <property type="entry name" value="FAD_monoxygenase"/>
</dbReference>
<proteinExistence type="predicted"/>
<dbReference type="InterPro" id="IPR036188">
    <property type="entry name" value="FAD/NAD-bd_sf"/>
</dbReference>
<dbReference type="EMBL" id="CAJNOM010000062">
    <property type="protein sequence ID" value="CAF0955197.1"/>
    <property type="molecule type" value="Genomic_DNA"/>
</dbReference>
<evidence type="ECO:0000256" key="1">
    <source>
        <dbReference type="ARBA" id="ARBA00022630"/>
    </source>
</evidence>
<gene>
    <name evidence="6" type="ORF">BJG266_LOCUS13705</name>
    <name evidence="4" type="ORF">QVE165_LOCUS12141</name>
    <name evidence="5" type="ORF">QVE165_LOCUS12442</name>
</gene>
<keyword evidence="3" id="KW-0560">Oxidoreductase</keyword>
<dbReference type="EMBL" id="CAJNOI010000056">
    <property type="protein sequence ID" value="CAF0960225.1"/>
    <property type="molecule type" value="Genomic_DNA"/>
</dbReference>
<dbReference type="Gene3D" id="3.50.50.60">
    <property type="entry name" value="FAD/NAD(P)-binding domain"/>
    <property type="match status" value="1"/>
</dbReference>
<evidence type="ECO:0000256" key="2">
    <source>
        <dbReference type="ARBA" id="ARBA00022827"/>
    </source>
</evidence>
<dbReference type="OrthoDB" id="10045821at2759"/>
<sequence>MTSQLNSEQLIVLVSGGGPVGMTFALSLSTMMKTHAKIYVYEGRWYVDGDGKMKWQGEEQGRNRRDQVVTLQDHVIHQLPTFIQVGLFANINERVWPTSRNIPIREVEDRLLVLAEPFVESGQIVLVPENLNEKSDRLLNGQFDVLIGSDGVGSFVRNYCKIDLHRAANEYACGVAYNIPIEVSSDEEPLHQALNCILTIGQTRYLVNSSTSRRGYLNVRLTSDEYNELQEHLKRNERNERVNLLNFDKYPNSPVWTIIRQGLDYFKIPQKFVFRVLPIEINVQHATSVVKEFEFPLNNDTKTTKKIPVCLAGDAAMAVHFWPGRGMNSGMKAAMALSRNIARLFIQQDSSRIQIRKPLTYFDFLDYEDFMLRLRQREQHGRSLRITNNPIDESVHVANTFSNLNGSYEYYVGTLKEKLQSIRALLQNRPDWPHRHRLISDEEIQSASNRISANAVAQLSLANPWPTREMAGAEVLLEDYFPLEQKTWLPLPSTVTWIVPNHVQQSVARNKITTTDEPIPFIPIDYIVRPSDPIYAIWCTEIGGESFPVTPGYQIGQFPPDEGPENIFDLNNQTKYFCYGKYATDHYFDEKAWFRAGFFVTPSRGITCALGFYFCTANDFPERDPMMITIEGSNETDPMIGSNWTLIYNGSSGLEIDPGRNSCGIEQHILNDKWFSTYRILVTKTRDESDGAQYSQFYFFGH</sequence>
<dbReference type="EMBL" id="CAJNOM010000060">
    <property type="protein sequence ID" value="CAF0949695.1"/>
    <property type="molecule type" value="Genomic_DNA"/>
</dbReference>
<comment type="caution">
    <text evidence="6">The sequence shown here is derived from an EMBL/GenBank/DDBJ whole genome shotgun (WGS) entry which is preliminary data.</text>
</comment>
<evidence type="ECO:0000313" key="4">
    <source>
        <dbReference type="EMBL" id="CAF0949695.1"/>
    </source>
</evidence>
<dbReference type="Proteomes" id="UP000663877">
    <property type="component" value="Unassembled WGS sequence"/>
</dbReference>
<dbReference type="PANTHER" id="PTHR46720:SF3">
    <property type="entry name" value="FAD-BINDING DOMAIN-CONTAINING PROTEIN-RELATED"/>
    <property type="match status" value="1"/>
</dbReference>
<name>A0A814DZ71_9BILA</name>
<dbReference type="PRINTS" id="PR00420">
    <property type="entry name" value="RNGMNOXGNASE"/>
</dbReference>
<organism evidence="6 8">
    <name type="scientific">Adineta steineri</name>
    <dbReference type="NCBI Taxonomy" id="433720"/>
    <lineage>
        <taxon>Eukaryota</taxon>
        <taxon>Metazoa</taxon>
        <taxon>Spiralia</taxon>
        <taxon>Gnathifera</taxon>
        <taxon>Rotifera</taxon>
        <taxon>Eurotatoria</taxon>
        <taxon>Bdelloidea</taxon>
        <taxon>Adinetida</taxon>
        <taxon>Adinetidae</taxon>
        <taxon>Adineta</taxon>
    </lineage>
</organism>
<keyword evidence="2" id="KW-0274">FAD</keyword>
<dbReference type="GO" id="GO:0044550">
    <property type="term" value="P:secondary metabolite biosynthetic process"/>
    <property type="evidence" value="ECO:0007669"/>
    <property type="project" value="TreeGrafter"/>
</dbReference>
<keyword evidence="7" id="KW-1185">Reference proteome</keyword>